<dbReference type="RefSeq" id="WP_344135694.1">
    <property type="nucleotide sequence ID" value="NZ_BAAALT010000161.1"/>
</dbReference>
<feature type="transmembrane region" description="Helical" evidence="8">
    <location>
        <begin position="57"/>
        <end position="78"/>
    </location>
</feature>
<evidence type="ECO:0000313" key="9">
    <source>
        <dbReference type="EMBL" id="GAA1819159.1"/>
    </source>
</evidence>
<dbReference type="InterPro" id="IPR045324">
    <property type="entry name" value="Small_multidrug_res"/>
</dbReference>
<evidence type="ECO:0000256" key="1">
    <source>
        <dbReference type="ARBA" id="ARBA00004651"/>
    </source>
</evidence>
<comment type="similarity">
    <text evidence="7">Belongs to the drug/metabolite transporter (DMT) superfamily. Small multidrug resistance (SMR) (TC 2.A.7.1) family.</text>
</comment>
<accession>A0ABP4YKH6</accession>
<evidence type="ECO:0000256" key="3">
    <source>
        <dbReference type="ARBA" id="ARBA00022475"/>
    </source>
</evidence>
<comment type="subcellular location">
    <subcellularLocation>
        <location evidence="1 7">Cell membrane</location>
        <topology evidence="1 7">Multi-pass membrane protein</topology>
    </subcellularLocation>
</comment>
<comment type="caution">
    <text evidence="9">The sequence shown here is derived from an EMBL/GenBank/DDBJ whole genome shotgun (WGS) entry which is preliminary data.</text>
</comment>
<protein>
    <submittedName>
        <fullName evidence="9">Multidrug efflux SMR transporter</fullName>
    </submittedName>
</protein>
<feature type="transmembrane region" description="Helical" evidence="8">
    <location>
        <begin position="32"/>
        <end position="50"/>
    </location>
</feature>
<reference evidence="10" key="1">
    <citation type="journal article" date="2019" name="Int. J. Syst. Evol. Microbiol.">
        <title>The Global Catalogue of Microorganisms (GCM) 10K type strain sequencing project: providing services to taxonomists for standard genome sequencing and annotation.</title>
        <authorList>
            <consortium name="The Broad Institute Genomics Platform"/>
            <consortium name="The Broad Institute Genome Sequencing Center for Infectious Disease"/>
            <person name="Wu L."/>
            <person name="Ma J."/>
        </authorList>
    </citation>
    <scope>NUCLEOTIDE SEQUENCE [LARGE SCALE GENOMIC DNA]</scope>
    <source>
        <strain evidence="10">JCM 13250</strain>
    </source>
</reference>
<evidence type="ECO:0000256" key="7">
    <source>
        <dbReference type="RuleBase" id="RU003942"/>
    </source>
</evidence>
<keyword evidence="2" id="KW-0813">Transport</keyword>
<evidence type="ECO:0000256" key="2">
    <source>
        <dbReference type="ARBA" id="ARBA00022448"/>
    </source>
</evidence>
<keyword evidence="3" id="KW-1003">Cell membrane</keyword>
<evidence type="ECO:0000256" key="8">
    <source>
        <dbReference type="SAM" id="Phobius"/>
    </source>
</evidence>
<dbReference type="Gene3D" id="1.10.3730.20">
    <property type="match status" value="1"/>
</dbReference>
<organism evidence="9 10">
    <name type="scientific">Luedemannella flava</name>
    <dbReference type="NCBI Taxonomy" id="349316"/>
    <lineage>
        <taxon>Bacteria</taxon>
        <taxon>Bacillati</taxon>
        <taxon>Actinomycetota</taxon>
        <taxon>Actinomycetes</taxon>
        <taxon>Micromonosporales</taxon>
        <taxon>Micromonosporaceae</taxon>
        <taxon>Luedemannella</taxon>
    </lineage>
</organism>
<keyword evidence="4 7" id="KW-0812">Transmembrane</keyword>
<name>A0ABP4YKH6_9ACTN</name>
<evidence type="ECO:0000256" key="6">
    <source>
        <dbReference type="ARBA" id="ARBA00023136"/>
    </source>
</evidence>
<feature type="transmembrane region" description="Helical" evidence="8">
    <location>
        <begin position="84"/>
        <end position="103"/>
    </location>
</feature>
<proteinExistence type="inferred from homology"/>
<keyword evidence="5 8" id="KW-1133">Transmembrane helix</keyword>
<dbReference type="SUPFAM" id="SSF103481">
    <property type="entry name" value="Multidrug resistance efflux transporter EmrE"/>
    <property type="match status" value="1"/>
</dbReference>
<dbReference type="PANTHER" id="PTHR30561:SF1">
    <property type="entry name" value="MULTIDRUG TRANSPORTER EMRE"/>
    <property type="match status" value="1"/>
</dbReference>
<sequence length="112" mass="11173">MAYLFLVGAIGAEVFGTSLLKATEGFTRPVPTTAMILAYVASFACLAQAVKGIEVGVAYAIWAGLGTALIVVIGATLLGESVSLPKVIGVLLVIAGVVILNLGGTHGTATNG</sequence>
<dbReference type="InterPro" id="IPR037185">
    <property type="entry name" value="EmrE-like"/>
</dbReference>
<evidence type="ECO:0000313" key="10">
    <source>
        <dbReference type="Proteomes" id="UP001500218"/>
    </source>
</evidence>
<keyword evidence="6 8" id="KW-0472">Membrane</keyword>
<evidence type="ECO:0000256" key="5">
    <source>
        <dbReference type="ARBA" id="ARBA00022989"/>
    </source>
</evidence>
<dbReference type="EMBL" id="BAAALT010000161">
    <property type="protein sequence ID" value="GAA1819159.1"/>
    <property type="molecule type" value="Genomic_DNA"/>
</dbReference>
<dbReference type="Proteomes" id="UP001500218">
    <property type="component" value="Unassembled WGS sequence"/>
</dbReference>
<dbReference type="InterPro" id="IPR000390">
    <property type="entry name" value="Small_drug/metabolite_transptr"/>
</dbReference>
<dbReference type="PANTHER" id="PTHR30561">
    <property type="entry name" value="SMR FAMILY PROTON-DEPENDENT DRUG EFFLUX TRANSPORTER SUGE"/>
    <property type="match status" value="1"/>
</dbReference>
<gene>
    <name evidence="9" type="ORF">GCM10009682_44730</name>
</gene>
<evidence type="ECO:0000256" key="4">
    <source>
        <dbReference type="ARBA" id="ARBA00022692"/>
    </source>
</evidence>
<keyword evidence="10" id="KW-1185">Reference proteome</keyword>
<dbReference type="Pfam" id="PF00893">
    <property type="entry name" value="Multi_Drug_Res"/>
    <property type="match status" value="1"/>
</dbReference>